<gene>
    <name evidence="1" type="ORF">GCM10017790_44180</name>
</gene>
<evidence type="ECO:0000313" key="1">
    <source>
        <dbReference type="EMBL" id="GHH22436.1"/>
    </source>
</evidence>
<dbReference type="Proteomes" id="UP000635387">
    <property type="component" value="Unassembled WGS sequence"/>
</dbReference>
<evidence type="ECO:0008006" key="3">
    <source>
        <dbReference type="Google" id="ProtNLM"/>
    </source>
</evidence>
<organism evidence="1 2">
    <name type="scientific">Amycolatopsis oliviviridis</name>
    <dbReference type="NCBI Taxonomy" id="1471590"/>
    <lineage>
        <taxon>Bacteria</taxon>
        <taxon>Bacillati</taxon>
        <taxon>Actinomycetota</taxon>
        <taxon>Actinomycetes</taxon>
        <taxon>Pseudonocardiales</taxon>
        <taxon>Pseudonocardiaceae</taxon>
        <taxon>Amycolatopsis</taxon>
    </lineage>
</organism>
<sequence>MTRIVGVEHESKWALDHASADADPLRWLDSPPVRANLTGLTETVVATQGTVYLDDAERRLTSAGHSLRIAANQGRLAGIGWIGVKQTVDWTGRRDALEISERIDPGELTAVLTAGEVLPLRHLRSLGLVRGPLETAGVTSQRRIKRFGKLDGGHPCVFSVDLVEFRGPDGDITPIGEYACLEIEVNQSSLECLEALDAFCADVDAWLGSPRESRTKAQLAVAAADAARLVR</sequence>
<dbReference type="Gene3D" id="2.40.320.10">
    <property type="entry name" value="Hypothetical Protein Pfu-838710-001"/>
    <property type="match status" value="1"/>
</dbReference>
<reference evidence="2" key="1">
    <citation type="journal article" date="2019" name="Int. J. Syst. Evol. Microbiol.">
        <title>The Global Catalogue of Microorganisms (GCM) 10K type strain sequencing project: providing services to taxonomists for standard genome sequencing and annotation.</title>
        <authorList>
            <consortium name="The Broad Institute Genomics Platform"/>
            <consortium name="The Broad Institute Genome Sequencing Center for Infectious Disease"/>
            <person name="Wu L."/>
            <person name="Ma J."/>
        </authorList>
    </citation>
    <scope>NUCLEOTIDE SEQUENCE [LARGE SCALE GENOMIC DNA]</scope>
    <source>
        <strain evidence="2">CGMCC 4.7683</strain>
    </source>
</reference>
<comment type="caution">
    <text evidence="1">The sequence shown here is derived from an EMBL/GenBank/DDBJ whole genome shotgun (WGS) entry which is preliminary data.</text>
</comment>
<accession>A0ABQ3LT05</accession>
<proteinExistence type="predicted"/>
<keyword evidence="2" id="KW-1185">Reference proteome</keyword>
<evidence type="ECO:0000313" key="2">
    <source>
        <dbReference type="Proteomes" id="UP000635387"/>
    </source>
</evidence>
<dbReference type="SUPFAM" id="SSF55154">
    <property type="entry name" value="CYTH-like phosphatases"/>
    <property type="match status" value="1"/>
</dbReference>
<dbReference type="RefSeq" id="WP_191256387.1">
    <property type="nucleotide sequence ID" value="NZ_BNAY01000005.1"/>
</dbReference>
<dbReference type="EMBL" id="BNAY01000005">
    <property type="protein sequence ID" value="GHH22436.1"/>
    <property type="molecule type" value="Genomic_DNA"/>
</dbReference>
<protein>
    <recommendedName>
        <fullName evidence="3">CYTH domain-containing protein</fullName>
    </recommendedName>
</protein>
<dbReference type="InterPro" id="IPR033469">
    <property type="entry name" value="CYTH-like_dom_sf"/>
</dbReference>
<name>A0ABQ3LT05_9PSEU</name>